<sequence length="92" mass="10354">MVNKNFSLRDKLFYFSQNVDKMLILINSLLLILIIAIIAGYVFLLQRIFLKRPWAVENDQISINRNEEAVAENNAAIAAAAAATTTTLEDIK</sequence>
<proteinExistence type="predicted"/>
<protein>
    <submittedName>
        <fullName evidence="2">ORF1282</fullName>
    </submittedName>
</protein>
<reference evidence="2" key="1">
    <citation type="journal article" date="2018" name="Aquaculture">
        <title>Complete genome sequence of a white spot syndrome virus associated with a disease incursion in Australia.</title>
        <authorList>
            <person name="Oakey J."/>
            <person name="Smith C.S."/>
        </authorList>
    </citation>
    <scope>NUCLEOTIDE SEQUENCE [LARGE SCALE GENOMIC DNA]</scope>
    <source>
        <strain evidence="2">WSSV-AU</strain>
    </source>
</reference>
<keyword evidence="1" id="KW-1133">Transmembrane helix</keyword>
<feature type="transmembrane region" description="Helical" evidence="1">
    <location>
        <begin position="22"/>
        <end position="44"/>
    </location>
</feature>
<dbReference type="EMBL" id="MF768985">
    <property type="protein sequence ID" value="ATU83716.1"/>
    <property type="molecule type" value="Genomic_DNA"/>
</dbReference>
<dbReference type="Proteomes" id="UP000267516">
    <property type="component" value="Segment"/>
</dbReference>
<accession>A0A2D3I5Q4</accession>
<evidence type="ECO:0000256" key="1">
    <source>
        <dbReference type="SAM" id="Phobius"/>
    </source>
</evidence>
<keyword evidence="1" id="KW-0812">Transmembrane</keyword>
<evidence type="ECO:0000313" key="2">
    <source>
        <dbReference type="EMBL" id="ATU83716.1"/>
    </source>
</evidence>
<name>A0A2D3I5Q4_9VIRU</name>
<organism evidence="2">
    <name type="scientific">White spot syndrome virus</name>
    <dbReference type="NCBI Taxonomy" id="342409"/>
    <lineage>
        <taxon>Viruses</taxon>
        <taxon>Viruses incertae sedis</taxon>
        <taxon>Naldaviricetes</taxon>
        <taxon>Nimaviridae</taxon>
        <taxon>Whispovirus</taxon>
    </lineage>
</organism>
<keyword evidence="1" id="KW-0472">Membrane</keyword>